<organism evidence="3 4">
    <name type="scientific">Victivallis lenta</name>
    <dbReference type="NCBI Taxonomy" id="2606640"/>
    <lineage>
        <taxon>Bacteria</taxon>
        <taxon>Pseudomonadati</taxon>
        <taxon>Lentisphaerota</taxon>
        <taxon>Lentisphaeria</taxon>
        <taxon>Victivallales</taxon>
        <taxon>Victivallaceae</taxon>
        <taxon>Victivallis</taxon>
    </lineage>
</organism>
<evidence type="ECO:0000256" key="1">
    <source>
        <dbReference type="SAM" id="MobiDB-lite"/>
    </source>
</evidence>
<proteinExistence type="predicted"/>
<keyword evidence="2" id="KW-0732">Signal</keyword>
<feature type="compositionally biased region" description="Low complexity" evidence="1">
    <location>
        <begin position="31"/>
        <end position="45"/>
    </location>
</feature>
<feature type="compositionally biased region" description="Pro residues" evidence="1">
    <location>
        <begin position="350"/>
        <end position="384"/>
    </location>
</feature>
<feature type="region of interest" description="Disordered" evidence="1">
    <location>
        <begin position="270"/>
        <end position="308"/>
    </location>
</feature>
<gene>
    <name evidence="3" type="ORF">FYJ85_05665</name>
</gene>
<feature type="compositionally biased region" description="Polar residues" evidence="1">
    <location>
        <begin position="299"/>
        <end position="308"/>
    </location>
</feature>
<feature type="signal peptide" evidence="2">
    <location>
        <begin position="1"/>
        <end position="21"/>
    </location>
</feature>
<feature type="region of interest" description="Disordered" evidence="1">
    <location>
        <begin position="24"/>
        <end position="59"/>
    </location>
</feature>
<feature type="region of interest" description="Disordered" evidence="1">
    <location>
        <begin position="350"/>
        <end position="517"/>
    </location>
</feature>
<dbReference type="AlphaFoldDB" id="A0A844G0R9"/>
<sequence>MKHYLPLLLCWCLGGFLPLGAEEPPRAPNSEPAVEEAAAPVPEAEAAGEEAGGGEEPVMDIRTAGGKVYKDATVERVTPSGIDIGYLREDGSYAMIGVPLAQLTPELQKHFGYDPEQAKKFEEQLQAAGKRTLEETAESEADRMARVTREIKARLSGDEVKIKPADLRFAIYARRRPVAVVPVERVRSGTVVAVIDDTSELPQLPTLVLIDGLELPEGTGRWSGFLYPTGMHARYRDIERIPVFSDSLDEAQLLLERYLDIYSEFAAAQKENAETAAPPETQDAPPDQAEVAGLDNKGGSVSNNSRNDNLGTERYYYYPYYIGSTYWPVIWWSNNCWNDWPRPRPPRPWPGPGPRPPRPPRPDPGPHPPRPPRPPKPDPGPKPPTDNLRPLPGADRPLVPRPDRPSRPNPDANRPAPGKNNVVPSLSGADKLPVRPSGTGSGISGPAVNRPGRGYQMERNGGFRRVVPSPAPARPSTSPGTNVRPSGIRPTPARPATWSGPSTPFNPPRPAGGHGRR</sequence>
<dbReference type="PRINTS" id="PR01217">
    <property type="entry name" value="PRICHEXTENSN"/>
</dbReference>
<feature type="chain" id="PRO_5032361846" evidence="2">
    <location>
        <begin position="22"/>
        <end position="517"/>
    </location>
</feature>
<comment type="caution">
    <text evidence="3">The sequence shown here is derived from an EMBL/GenBank/DDBJ whole genome shotgun (WGS) entry which is preliminary data.</text>
</comment>
<reference evidence="3 4" key="1">
    <citation type="submission" date="2019-08" db="EMBL/GenBank/DDBJ databases">
        <title>In-depth cultivation of the pig gut microbiome towards novel bacterial diversity and tailored functional studies.</title>
        <authorList>
            <person name="Wylensek D."/>
            <person name="Hitch T.C.A."/>
            <person name="Clavel T."/>
        </authorList>
    </citation>
    <scope>NUCLEOTIDE SEQUENCE [LARGE SCALE GENOMIC DNA]</scope>
    <source>
        <strain evidence="3 4">BBE-744-WT-12</strain>
    </source>
</reference>
<name>A0A844G0R9_9BACT</name>
<dbReference type="EMBL" id="VUNS01000004">
    <property type="protein sequence ID" value="MST96532.1"/>
    <property type="molecule type" value="Genomic_DNA"/>
</dbReference>
<feature type="compositionally biased region" description="Low complexity" evidence="1">
    <location>
        <begin position="464"/>
        <end position="479"/>
    </location>
</feature>
<keyword evidence="4" id="KW-1185">Reference proteome</keyword>
<dbReference type="Proteomes" id="UP000435649">
    <property type="component" value="Unassembled WGS sequence"/>
</dbReference>
<evidence type="ECO:0000313" key="3">
    <source>
        <dbReference type="EMBL" id="MST96532.1"/>
    </source>
</evidence>
<protein>
    <submittedName>
        <fullName evidence="3">Uncharacterized protein</fullName>
    </submittedName>
</protein>
<evidence type="ECO:0000256" key="2">
    <source>
        <dbReference type="SAM" id="SignalP"/>
    </source>
</evidence>
<accession>A0A844G0R9</accession>
<dbReference type="RefSeq" id="WP_154417249.1">
    <property type="nucleotide sequence ID" value="NZ_VUNS01000004.1"/>
</dbReference>
<evidence type="ECO:0000313" key="4">
    <source>
        <dbReference type="Proteomes" id="UP000435649"/>
    </source>
</evidence>